<reference evidence="1" key="1">
    <citation type="submission" date="2020-08" db="EMBL/GenBank/DDBJ databases">
        <title>Genomic insights into the carbon and energy metabolism of the first obligate autotrophic acetogenic bacterium Aceticella autotrophica gen. nov., sp. nov.</title>
        <authorList>
            <person name="Toshchakov S.V."/>
            <person name="Elcheninov A.G."/>
            <person name="Kublanov I.V."/>
            <person name="Frolov E.N."/>
            <person name="Lebedinsky A.V."/>
        </authorList>
    </citation>
    <scope>NUCLEOTIDE SEQUENCE</scope>
    <source>
        <strain evidence="1">3443-3Ac</strain>
    </source>
</reference>
<gene>
    <name evidence="1" type="ORF">ACETAC_01840</name>
</gene>
<keyword evidence="2" id="KW-1185">Reference proteome</keyword>
<evidence type="ECO:0000313" key="1">
    <source>
        <dbReference type="EMBL" id="QSZ27670.1"/>
    </source>
</evidence>
<name>A0A975GAU5_9THEO</name>
<evidence type="ECO:0000313" key="2">
    <source>
        <dbReference type="Proteomes" id="UP000671913"/>
    </source>
</evidence>
<dbReference type="Proteomes" id="UP000671913">
    <property type="component" value="Chromosome"/>
</dbReference>
<dbReference type="EMBL" id="CP060096">
    <property type="protein sequence ID" value="QSZ27670.1"/>
    <property type="molecule type" value="Genomic_DNA"/>
</dbReference>
<sequence>MFEEIKEKRDYMNLPTKFVSFTMSILLLLTPVTVNAASVQVYKGASTVISKDLTSNNESLRKSILNKNFDVSKMTAAERKYYDSVVQTALIKSGGKSFNTTENIKIVEDIGR</sequence>
<organism evidence="1 2">
    <name type="scientific">Aceticella autotrophica</name>
    <dbReference type="NCBI Taxonomy" id="2755338"/>
    <lineage>
        <taxon>Bacteria</taxon>
        <taxon>Bacillati</taxon>
        <taxon>Bacillota</taxon>
        <taxon>Clostridia</taxon>
        <taxon>Thermoanaerobacterales</taxon>
        <taxon>Thermoanaerobacteraceae</taxon>
        <taxon>Aceticella</taxon>
    </lineage>
</organism>
<dbReference type="RefSeq" id="WP_284680378.1">
    <property type="nucleotide sequence ID" value="NZ_CP060096.1"/>
</dbReference>
<accession>A0A975GAU5</accession>
<protein>
    <submittedName>
        <fullName evidence="1">Uncharacterized protein</fullName>
    </submittedName>
</protein>
<proteinExistence type="predicted"/>
<dbReference type="AlphaFoldDB" id="A0A975GAU5"/>
<dbReference type="KEGG" id="aaut:ACETAC_01840"/>